<keyword evidence="3" id="KW-1185">Reference proteome</keyword>
<proteinExistence type="predicted"/>
<dbReference type="RefSeq" id="WP_243800004.1">
    <property type="nucleotide sequence ID" value="NZ_CP094669.1"/>
</dbReference>
<evidence type="ECO:0000313" key="2">
    <source>
        <dbReference type="EMBL" id="UOG75695.1"/>
    </source>
</evidence>
<feature type="transmembrane region" description="Helical" evidence="1">
    <location>
        <begin position="69"/>
        <end position="87"/>
    </location>
</feature>
<keyword evidence="1" id="KW-1133">Transmembrane helix</keyword>
<evidence type="ECO:0000313" key="3">
    <source>
        <dbReference type="Proteomes" id="UP000831113"/>
    </source>
</evidence>
<feature type="transmembrane region" description="Helical" evidence="1">
    <location>
        <begin position="93"/>
        <end position="113"/>
    </location>
</feature>
<accession>A0ABY4CZK0</accession>
<protein>
    <submittedName>
        <fullName evidence="2">Uncharacterized protein</fullName>
    </submittedName>
</protein>
<dbReference type="EMBL" id="CP094669">
    <property type="protein sequence ID" value="UOG75695.1"/>
    <property type="molecule type" value="Genomic_DNA"/>
</dbReference>
<name>A0ABY4CZK0_9BACT</name>
<gene>
    <name evidence="2" type="ORF">MTX78_03655</name>
</gene>
<keyword evidence="1" id="KW-0812">Transmembrane</keyword>
<sequence length="119" mass="13276">MEIVEELSVQEVYDYTARLVVAGKSDAEIERELVEKGLAVEDAAVVTQNMRNQFQEAYKEQAISNMRTGGLWFLGGSLVTGGTYYLASEQGGSYFMTWGAIIFGGFQFLQGAYQYMKNN</sequence>
<dbReference type="Proteomes" id="UP000831113">
    <property type="component" value="Chromosome"/>
</dbReference>
<evidence type="ECO:0000256" key="1">
    <source>
        <dbReference type="SAM" id="Phobius"/>
    </source>
</evidence>
<organism evidence="2 3">
    <name type="scientific">Hymenobacter tibetensis</name>
    <dbReference type="NCBI Taxonomy" id="497967"/>
    <lineage>
        <taxon>Bacteria</taxon>
        <taxon>Pseudomonadati</taxon>
        <taxon>Bacteroidota</taxon>
        <taxon>Cytophagia</taxon>
        <taxon>Cytophagales</taxon>
        <taxon>Hymenobacteraceae</taxon>
        <taxon>Hymenobacter</taxon>
    </lineage>
</organism>
<reference evidence="2 3" key="1">
    <citation type="submission" date="2022-03" db="EMBL/GenBank/DDBJ databases">
        <title>Hymenobactersp. isolated from the air.</title>
        <authorList>
            <person name="Won M."/>
            <person name="Kwon S.-W."/>
        </authorList>
    </citation>
    <scope>NUCLEOTIDE SEQUENCE [LARGE SCALE GENOMIC DNA]</scope>
    <source>
        <strain evidence="2 3">KACC 21982</strain>
    </source>
</reference>
<keyword evidence="1" id="KW-0472">Membrane</keyword>